<evidence type="ECO:0000259" key="1">
    <source>
        <dbReference type="SMART" id="SM00849"/>
    </source>
</evidence>
<evidence type="ECO:0000313" key="2">
    <source>
        <dbReference type="EMBL" id="WIM68754.1"/>
    </source>
</evidence>
<name>A0ABY8VGH9_9CORY</name>
<dbReference type="Proteomes" id="UP001225598">
    <property type="component" value="Chromosome"/>
</dbReference>
<dbReference type="SUPFAM" id="SSF56281">
    <property type="entry name" value="Metallo-hydrolase/oxidoreductase"/>
    <property type="match status" value="1"/>
</dbReference>
<dbReference type="InterPro" id="IPR051453">
    <property type="entry name" value="MBL_Glyoxalase_II"/>
</dbReference>
<reference evidence="2 3" key="1">
    <citation type="submission" date="2023-05" db="EMBL/GenBank/DDBJ databases">
        <title>Corynebacterium suedekumii sp. nov. and Corynebacterium breve sp. nov. isolated from raw cow's milk.</title>
        <authorList>
            <person name="Baer M.K."/>
            <person name="Mehl L."/>
            <person name="Hellmuth R."/>
            <person name="Marke G."/>
            <person name="Lipski A."/>
        </authorList>
    </citation>
    <scope>NUCLEOTIDE SEQUENCE [LARGE SCALE GENOMIC DNA]</scope>
    <source>
        <strain evidence="2 3">R4</strain>
    </source>
</reference>
<organism evidence="2 3">
    <name type="scientific">Corynebacterium breve</name>
    <dbReference type="NCBI Taxonomy" id="3049799"/>
    <lineage>
        <taxon>Bacteria</taxon>
        <taxon>Bacillati</taxon>
        <taxon>Actinomycetota</taxon>
        <taxon>Actinomycetes</taxon>
        <taxon>Mycobacteriales</taxon>
        <taxon>Corynebacteriaceae</taxon>
        <taxon>Corynebacterium</taxon>
    </lineage>
</organism>
<dbReference type="EMBL" id="CP126969">
    <property type="protein sequence ID" value="WIM68754.1"/>
    <property type="molecule type" value="Genomic_DNA"/>
</dbReference>
<dbReference type="CDD" id="cd06262">
    <property type="entry name" value="metallo-hydrolase-like_MBL-fold"/>
    <property type="match status" value="1"/>
</dbReference>
<gene>
    <name evidence="2" type="ORF">QP027_05040</name>
</gene>
<dbReference type="PANTHER" id="PTHR46233">
    <property type="entry name" value="HYDROXYACYLGLUTATHIONE HYDROLASE GLOC"/>
    <property type="match status" value="1"/>
</dbReference>
<dbReference type="Gene3D" id="3.60.15.10">
    <property type="entry name" value="Ribonuclease Z/Hydroxyacylglutathione hydrolase-like"/>
    <property type="match status" value="1"/>
</dbReference>
<dbReference type="InterPro" id="IPR036866">
    <property type="entry name" value="RibonucZ/Hydroxyglut_hydro"/>
</dbReference>
<dbReference type="SMART" id="SM00849">
    <property type="entry name" value="Lactamase_B"/>
    <property type="match status" value="1"/>
</dbReference>
<protein>
    <submittedName>
        <fullName evidence="2">MBL fold metallo-hydrolase</fullName>
    </submittedName>
</protein>
<feature type="domain" description="Metallo-beta-lactamase" evidence="1">
    <location>
        <begin position="16"/>
        <end position="179"/>
    </location>
</feature>
<accession>A0ABY8VGH9</accession>
<dbReference type="PANTHER" id="PTHR46233:SF1">
    <property type="entry name" value="CONSERVED PROTEIN"/>
    <property type="match status" value="1"/>
</dbReference>
<keyword evidence="3" id="KW-1185">Reference proteome</keyword>
<proteinExistence type="predicted"/>
<dbReference type="Pfam" id="PF00753">
    <property type="entry name" value="Lactamase_B"/>
    <property type="match status" value="1"/>
</dbReference>
<dbReference type="RefSeq" id="WP_284826502.1">
    <property type="nucleotide sequence ID" value="NZ_CP126969.1"/>
</dbReference>
<sequence length="200" mass="21701">MTETLSLHHISVGKMDNNSYLIASDSKALLIDAPTDADALLKLADDAGVTITDVLTTHRHADHVQALVEVLEHTGATHWASYLDSPALPAKVDRELDHGDALEFAGHSIPVIVLRGHTPGGACVAIELEGKPNLFVGDSIFPGGLGKTGSEGDFVRLYNDAKERVFDVYPDETVIWPGHGANTTVGAERPHLAEWWQRRW</sequence>
<evidence type="ECO:0000313" key="3">
    <source>
        <dbReference type="Proteomes" id="UP001225598"/>
    </source>
</evidence>
<dbReference type="InterPro" id="IPR001279">
    <property type="entry name" value="Metallo-B-lactamas"/>
</dbReference>